<organism evidence="1 2">
    <name type="scientific">Siminovitchia thermophila</name>
    <dbReference type="NCBI Taxonomy" id="1245522"/>
    <lineage>
        <taxon>Bacteria</taxon>
        <taxon>Bacillati</taxon>
        <taxon>Bacillota</taxon>
        <taxon>Bacilli</taxon>
        <taxon>Bacillales</taxon>
        <taxon>Bacillaceae</taxon>
        <taxon>Siminovitchia</taxon>
    </lineage>
</organism>
<reference evidence="1 2" key="1">
    <citation type="submission" date="2021-01" db="EMBL/GenBank/DDBJ databases">
        <title>Genomic Encyclopedia of Type Strains, Phase IV (KMG-IV): sequencing the most valuable type-strain genomes for metagenomic binning, comparative biology and taxonomic classification.</title>
        <authorList>
            <person name="Goeker M."/>
        </authorList>
    </citation>
    <scope>NUCLEOTIDE SEQUENCE [LARGE SCALE GENOMIC DNA]</scope>
    <source>
        <strain evidence="1 2">DSM 105453</strain>
    </source>
</reference>
<gene>
    <name evidence="1" type="ORF">JOC94_002690</name>
</gene>
<sequence>MPERSDFFGMLAQEEMKAITKSRLDKRIIEKAIGETEMEEMIVSPCEGMLKKIQIHQEDDLQRCSTIFQIKKTDGSIYELIKSYRGKLLSVEVKEGDEILKGMVLAYVEELAIDM</sequence>
<dbReference type="RefSeq" id="WP_205179506.1">
    <property type="nucleotide sequence ID" value="NZ_JAFBFH010000017.1"/>
</dbReference>
<name>A0ABS2R7S1_9BACI</name>
<dbReference type="Proteomes" id="UP000823485">
    <property type="component" value="Unassembled WGS sequence"/>
</dbReference>
<evidence type="ECO:0000313" key="2">
    <source>
        <dbReference type="Proteomes" id="UP000823485"/>
    </source>
</evidence>
<comment type="caution">
    <text evidence="1">The sequence shown here is derived from an EMBL/GenBank/DDBJ whole genome shotgun (WGS) entry which is preliminary data.</text>
</comment>
<proteinExistence type="predicted"/>
<keyword evidence="2" id="KW-1185">Reference proteome</keyword>
<accession>A0ABS2R7S1</accession>
<evidence type="ECO:0000313" key="1">
    <source>
        <dbReference type="EMBL" id="MBM7715701.1"/>
    </source>
</evidence>
<dbReference type="EMBL" id="JAFBFH010000017">
    <property type="protein sequence ID" value="MBM7715701.1"/>
    <property type="molecule type" value="Genomic_DNA"/>
</dbReference>
<protein>
    <submittedName>
        <fullName evidence="1">Biotin carboxyl carrier protein</fullName>
    </submittedName>
</protein>